<reference evidence="1" key="2">
    <citation type="submission" date="2014-06" db="EMBL/GenBank/DDBJ databases">
        <title>Draft genome sequence of Eubacterium siraeum (DSM 15702).</title>
        <authorList>
            <person name="Sudarsanam P."/>
            <person name="Ley R."/>
            <person name="Guruge J."/>
            <person name="Turnbaugh P.J."/>
            <person name="Mahowald M."/>
            <person name="Liep D."/>
            <person name="Gordon J."/>
        </authorList>
    </citation>
    <scope>NUCLEOTIDE SEQUENCE</scope>
    <source>
        <strain evidence="1">DSM 15702</strain>
    </source>
</reference>
<evidence type="ECO:0000313" key="1">
    <source>
        <dbReference type="EMBL" id="EDS02081.1"/>
    </source>
</evidence>
<dbReference type="EMBL" id="ABCA03000011">
    <property type="protein sequence ID" value="EDS02081.1"/>
    <property type="molecule type" value="Genomic_DNA"/>
</dbReference>
<keyword evidence="2" id="KW-1185">Reference proteome</keyword>
<sequence>MYRISKKIRMFFVQYNHILIFDCRKAEYIARSACCRHICSIILYIKRGD</sequence>
<proteinExistence type="predicted"/>
<dbReference type="AlphaFoldDB" id="B0MJP3"/>
<accession>B0MJP3</accession>
<name>B0MJP3_9FIRM</name>
<dbReference type="Proteomes" id="UP000005326">
    <property type="component" value="Unassembled WGS sequence"/>
</dbReference>
<gene>
    <name evidence="1" type="ORF">EUBSIR_00018</name>
</gene>
<comment type="caution">
    <text evidence="1">The sequence shown here is derived from an EMBL/GenBank/DDBJ whole genome shotgun (WGS) entry which is preliminary data.</text>
</comment>
<organism evidence="1 2">
    <name type="scientific">[Eubacterium] siraeum DSM 15702</name>
    <dbReference type="NCBI Taxonomy" id="428128"/>
    <lineage>
        <taxon>Bacteria</taxon>
        <taxon>Bacillati</taxon>
        <taxon>Bacillota</taxon>
        <taxon>Clostridia</taxon>
        <taxon>Eubacteriales</taxon>
        <taxon>Oscillospiraceae</taxon>
        <taxon>Oscillospiraceae incertae sedis</taxon>
    </lineage>
</organism>
<evidence type="ECO:0000313" key="2">
    <source>
        <dbReference type="Proteomes" id="UP000005326"/>
    </source>
</evidence>
<protein>
    <submittedName>
        <fullName evidence="1">Uncharacterized protein</fullName>
    </submittedName>
</protein>
<reference evidence="1" key="1">
    <citation type="submission" date="2007-10" db="EMBL/GenBank/DDBJ databases">
        <authorList>
            <person name="Fulton L."/>
            <person name="Clifton S."/>
            <person name="Fulton B."/>
            <person name="Xu J."/>
            <person name="Minx P."/>
            <person name="Pepin K.H."/>
            <person name="Johnson M."/>
            <person name="Thiruvilangam P."/>
            <person name="Bhonagiri V."/>
            <person name="Nash W.E."/>
            <person name="Mardis E.R."/>
            <person name="Wilson R.K."/>
        </authorList>
    </citation>
    <scope>NUCLEOTIDE SEQUENCE [LARGE SCALE GENOMIC DNA]</scope>
    <source>
        <strain evidence="1">DSM 15702</strain>
    </source>
</reference>